<organism evidence="2 3">
    <name type="scientific">Skermanella aerolata</name>
    <dbReference type="NCBI Taxonomy" id="393310"/>
    <lineage>
        <taxon>Bacteria</taxon>
        <taxon>Pseudomonadati</taxon>
        <taxon>Pseudomonadota</taxon>
        <taxon>Alphaproteobacteria</taxon>
        <taxon>Rhodospirillales</taxon>
        <taxon>Azospirillaceae</taxon>
        <taxon>Skermanella</taxon>
    </lineage>
</organism>
<protein>
    <submittedName>
        <fullName evidence="2">Uncharacterized protein</fullName>
    </submittedName>
</protein>
<dbReference type="RefSeq" id="WP_044435938.1">
    <property type="nucleotide sequence ID" value="NZ_BJYZ01000051.1"/>
</dbReference>
<dbReference type="OrthoDB" id="7652274at2"/>
<feature type="region of interest" description="Disordered" evidence="1">
    <location>
        <begin position="119"/>
        <end position="171"/>
    </location>
</feature>
<dbReference type="Proteomes" id="UP000321523">
    <property type="component" value="Unassembled WGS sequence"/>
</dbReference>
<gene>
    <name evidence="2" type="ORF">SAE02_69870</name>
</gene>
<reference evidence="2 3" key="1">
    <citation type="submission" date="2019-07" db="EMBL/GenBank/DDBJ databases">
        <title>Whole genome shotgun sequence of Skermanella aerolata NBRC 106429.</title>
        <authorList>
            <person name="Hosoyama A."/>
            <person name="Uohara A."/>
            <person name="Ohji S."/>
            <person name="Ichikawa N."/>
        </authorList>
    </citation>
    <scope>NUCLEOTIDE SEQUENCE [LARGE SCALE GENOMIC DNA]</scope>
    <source>
        <strain evidence="2 3">NBRC 106429</strain>
    </source>
</reference>
<comment type="caution">
    <text evidence="2">The sequence shown here is derived from an EMBL/GenBank/DDBJ whole genome shotgun (WGS) entry which is preliminary data.</text>
</comment>
<dbReference type="EMBL" id="BJYZ01000051">
    <property type="protein sequence ID" value="GEO42839.1"/>
    <property type="molecule type" value="Genomic_DNA"/>
</dbReference>
<accession>A0A512E284</accession>
<evidence type="ECO:0000313" key="2">
    <source>
        <dbReference type="EMBL" id="GEO42839.1"/>
    </source>
</evidence>
<name>A0A512E284_9PROT</name>
<evidence type="ECO:0000256" key="1">
    <source>
        <dbReference type="SAM" id="MobiDB-lite"/>
    </source>
</evidence>
<keyword evidence="3" id="KW-1185">Reference proteome</keyword>
<evidence type="ECO:0000313" key="3">
    <source>
        <dbReference type="Proteomes" id="UP000321523"/>
    </source>
</evidence>
<sequence>MIPANAPAFRLFFNTGKRAVETGAAWPNRAGTGFNVQLDSLFGSRQMFMVPNLDRDGQPAGAAPFRILYATGRIRADGGQHSRVCGVAHVSCDGQGYDLYVADPIACLRLTLRPPTDPVQAANDAPAGNTGAQAVSVGGTRYDAETGEVVEESAAPPDDERQAGRRRARSA</sequence>
<dbReference type="AlphaFoldDB" id="A0A512E284"/>
<proteinExistence type="predicted"/>